<feature type="transmembrane region" description="Helical" evidence="10">
    <location>
        <begin position="167"/>
        <end position="188"/>
    </location>
</feature>
<dbReference type="PANTHER" id="PTHR24246:SF27">
    <property type="entry name" value="ADENOSINE RECEPTOR, ISOFORM A"/>
    <property type="match status" value="1"/>
</dbReference>
<proteinExistence type="predicted"/>
<organism evidence="12 13">
    <name type="scientific">Owenia fusiformis</name>
    <name type="common">Polychaete worm</name>
    <dbReference type="NCBI Taxonomy" id="6347"/>
    <lineage>
        <taxon>Eukaryota</taxon>
        <taxon>Metazoa</taxon>
        <taxon>Spiralia</taxon>
        <taxon>Lophotrochozoa</taxon>
        <taxon>Annelida</taxon>
        <taxon>Polychaeta</taxon>
        <taxon>Sedentaria</taxon>
        <taxon>Canalipalpata</taxon>
        <taxon>Sabellida</taxon>
        <taxon>Oweniida</taxon>
        <taxon>Oweniidae</taxon>
        <taxon>Owenia</taxon>
    </lineage>
</organism>
<dbReference type="GO" id="GO:0004930">
    <property type="term" value="F:G protein-coupled receptor activity"/>
    <property type="evidence" value="ECO:0007669"/>
    <property type="project" value="UniProtKB-KW"/>
</dbReference>
<dbReference type="CDD" id="cd00637">
    <property type="entry name" value="7tm_classA_rhodopsin-like"/>
    <property type="match status" value="1"/>
</dbReference>
<evidence type="ECO:0000256" key="9">
    <source>
        <dbReference type="ARBA" id="ARBA00023224"/>
    </source>
</evidence>
<evidence type="ECO:0000259" key="11">
    <source>
        <dbReference type="PROSITE" id="PS50262"/>
    </source>
</evidence>
<accession>A0A8S4P4H6</accession>
<feature type="domain" description="G-protein coupled receptors family 1 profile" evidence="11">
    <location>
        <begin position="15"/>
        <end position="275"/>
    </location>
</feature>
<evidence type="ECO:0000256" key="7">
    <source>
        <dbReference type="ARBA" id="ARBA00023170"/>
    </source>
</evidence>
<keyword evidence="13" id="KW-1185">Reference proteome</keyword>
<keyword evidence="7" id="KW-0675">Receptor</keyword>
<keyword evidence="4 10" id="KW-1133">Transmembrane helix</keyword>
<keyword evidence="6 10" id="KW-0472">Membrane</keyword>
<feature type="transmembrane region" description="Helical" evidence="10">
    <location>
        <begin position="258"/>
        <end position="278"/>
    </location>
</feature>
<dbReference type="OrthoDB" id="6281677at2759"/>
<keyword evidence="8" id="KW-0325">Glycoprotein</keyword>
<dbReference type="AlphaFoldDB" id="A0A8S4P4H6"/>
<keyword evidence="2" id="KW-1003">Cell membrane</keyword>
<comment type="subcellular location">
    <subcellularLocation>
        <location evidence="1">Cell membrane</location>
        <topology evidence="1">Multi-pass membrane protein</topology>
    </subcellularLocation>
</comment>
<dbReference type="SUPFAM" id="SSF81321">
    <property type="entry name" value="Family A G protein-coupled receptor-like"/>
    <property type="match status" value="1"/>
</dbReference>
<dbReference type="Proteomes" id="UP000749559">
    <property type="component" value="Unassembled WGS sequence"/>
</dbReference>
<feature type="transmembrane region" description="Helical" evidence="10">
    <location>
        <begin position="128"/>
        <end position="147"/>
    </location>
</feature>
<evidence type="ECO:0000256" key="6">
    <source>
        <dbReference type="ARBA" id="ARBA00023136"/>
    </source>
</evidence>
<evidence type="ECO:0000313" key="13">
    <source>
        <dbReference type="Proteomes" id="UP000749559"/>
    </source>
</evidence>
<keyword evidence="3 10" id="KW-0812">Transmembrane</keyword>
<dbReference type="PRINTS" id="PR00237">
    <property type="entry name" value="GPCRRHODOPSN"/>
</dbReference>
<sequence length="344" mass="39629">MITLSSIFLGLSFIINVAWIIVIFRKITLKRFTIHHILFLNLSLSTVLGSIANWMYPMATIYEQNGDLLKFNVRMFRCSLSATAMTIFSFALLRFLAIFRPFTYHSFVGNSIGIGEDDTTGSIKTTKCLCGSVLMCIWGISLVPFVFYKLGDEKLITSELLRNLLYAWLVLILTLLVIIPILYVKIYFEVHRILSVESFVTTDRRGIRRDRKAMVTTVILTVSLLICFLPFVVIRMIIEKDRRVVENDDTTFMDVFYRFVYFLPFVNFISDPIIYGLGHHDVKRAMVSTLRDIKTWSKRSRRSLRFRRRQSRSSQGVTSGTVYIQCDTVIPPAGNGKILRQTSC</sequence>
<reference evidence="12" key="1">
    <citation type="submission" date="2022-03" db="EMBL/GenBank/DDBJ databases">
        <authorList>
            <person name="Martin C."/>
        </authorList>
    </citation>
    <scope>NUCLEOTIDE SEQUENCE</scope>
</reference>
<dbReference type="InterPro" id="IPR000276">
    <property type="entry name" value="GPCR_Rhodpsn"/>
</dbReference>
<name>A0A8S4P4H6_OWEFU</name>
<dbReference type="EMBL" id="CAIIXF020000006">
    <property type="protein sequence ID" value="CAH1786407.1"/>
    <property type="molecule type" value="Genomic_DNA"/>
</dbReference>
<evidence type="ECO:0000256" key="1">
    <source>
        <dbReference type="ARBA" id="ARBA00004651"/>
    </source>
</evidence>
<keyword evidence="9" id="KW-0807">Transducer</keyword>
<evidence type="ECO:0000313" key="12">
    <source>
        <dbReference type="EMBL" id="CAH1786407.1"/>
    </source>
</evidence>
<feature type="transmembrane region" description="Helical" evidence="10">
    <location>
        <begin position="36"/>
        <end position="56"/>
    </location>
</feature>
<feature type="transmembrane region" description="Helical" evidence="10">
    <location>
        <begin position="213"/>
        <end position="238"/>
    </location>
</feature>
<evidence type="ECO:0000256" key="10">
    <source>
        <dbReference type="SAM" id="Phobius"/>
    </source>
</evidence>
<dbReference type="Gene3D" id="1.20.1070.10">
    <property type="entry name" value="Rhodopsin 7-helix transmembrane proteins"/>
    <property type="match status" value="1"/>
</dbReference>
<dbReference type="GO" id="GO:0005886">
    <property type="term" value="C:plasma membrane"/>
    <property type="evidence" value="ECO:0007669"/>
    <property type="project" value="UniProtKB-SubCell"/>
</dbReference>
<dbReference type="PANTHER" id="PTHR24246">
    <property type="entry name" value="OLFACTORY RECEPTOR AND ADENOSINE RECEPTOR"/>
    <property type="match status" value="1"/>
</dbReference>
<evidence type="ECO:0000256" key="2">
    <source>
        <dbReference type="ARBA" id="ARBA00022475"/>
    </source>
</evidence>
<evidence type="ECO:0000256" key="3">
    <source>
        <dbReference type="ARBA" id="ARBA00022692"/>
    </source>
</evidence>
<gene>
    <name evidence="12" type="ORF">OFUS_LOCUS12313</name>
</gene>
<evidence type="ECO:0000256" key="8">
    <source>
        <dbReference type="ARBA" id="ARBA00023180"/>
    </source>
</evidence>
<comment type="caution">
    <text evidence="12">The sequence shown here is derived from an EMBL/GenBank/DDBJ whole genome shotgun (WGS) entry which is preliminary data.</text>
</comment>
<evidence type="ECO:0000256" key="5">
    <source>
        <dbReference type="ARBA" id="ARBA00023040"/>
    </source>
</evidence>
<keyword evidence="5" id="KW-0297">G-protein coupled receptor</keyword>
<dbReference type="Pfam" id="PF00001">
    <property type="entry name" value="7tm_1"/>
    <property type="match status" value="1"/>
</dbReference>
<evidence type="ECO:0000256" key="4">
    <source>
        <dbReference type="ARBA" id="ARBA00022989"/>
    </source>
</evidence>
<feature type="transmembrane region" description="Helical" evidence="10">
    <location>
        <begin position="6"/>
        <end position="24"/>
    </location>
</feature>
<dbReference type="InterPro" id="IPR017452">
    <property type="entry name" value="GPCR_Rhodpsn_7TM"/>
</dbReference>
<feature type="transmembrane region" description="Helical" evidence="10">
    <location>
        <begin position="76"/>
        <end position="97"/>
    </location>
</feature>
<protein>
    <recommendedName>
        <fullName evidence="11">G-protein coupled receptors family 1 profile domain-containing protein</fullName>
    </recommendedName>
</protein>
<dbReference type="PROSITE" id="PS50262">
    <property type="entry name" value="G_PROTEIN_RECEP_F1_2"/>
    <property type="match status" value="1"/>
</dbReference>